<organism evidence="1 2">
    <name type="scientific">Algivirga pacifica</name>
    <dbReference type="NCBI Taxonomy" id="1162670"/>
    <lineage>
        <taxon>Bacteria</taxon>
        <taxon>Pseudomonadati</taxon>
        <taxon>Bacteroidota</taxon>
        <taxon>Cytophagia</taxon>
        <taxon>Cytophagales</taxon>
        <taxon>Flammeovirgaceae</taxon>
        <taxon>Algivirga</taxon>
    </lineage>
</organism>
<accession>A0ABP9D8Q9</accession>
<gene>
    <name evidence="1" type="ORF">GCM10023331_17930</name>
</gene>
<name>A0ABP9D8Q9_9BACT</name>
<evidence type="ECO:0000313" key="1">
    <source>
        <dbReference type="EMBL" id="GAA4833066.1"/>
    </source>
</evidence>
<dbReference type="Gene3D" id="1.10.720.160">
    <property type="match status" value="1"/>
</dbReference>
<dbReference type="InterPro" id="IPR052519">
    <property type="entry name" value="Euk-type_GlcNAc_Kinase"/>
</dbReference>
<reference evidence="2" key="1">
    <citation type="journal article" date="2019" name="Int. J. Syst. Evol. Microbiol.">
        <title>The Global Catalogue of Microorganisms (GCM) 10K type strain sequencing project: providing services to taxonomists for standard genome sequencing and annotation.</title>
        <authorList>
            <consortium name="The Broad Institute Genomics Platform"/>
            <consortium name="The Broad Institute Genome Sequencing Center for Infectious Disease"/>
            <person name="Wu L."/>
            <person name="Ma J."/>
        </authorList>
    </citation>
    <scope>NUCLEOTIDE SEQUENCE [LARGE SCALE GENOMIC DNA]</scope>
    <source>
        <strain evidence="2">JCM 18326</strain>
    </source>
</reference>
<dbReference type="SUPFAM" id="SSF53067">
    <property type="entry name" value="Actin-like ATPase domain"/>
    <property type="match status" value="2"/>
</dbReference>
<dbReference type="EMBL" id="BAABJX010000026">
    <property type="protein sequence ID" value="GAA4833066.1"/>
    <property type="molecule type" value="Genomic_DNA"/>
</dbReference>
<sequence>MILIADSGSTKTDWLVIEGGERNGFQTIGLNPYFLTEEEISQRISEDVAVALDPNKIEHVYFYGAGCGIVEKQQIVQRAIASSVKEACIEVNSDMFGAARSLFQEEKGIACILGTGANSCVYDGNSIVDNVSSLGYILADWGSGAVLGKELMSAILLRKLPTEVLQDFYDRYQLSRVQILERIYRSPMPNRFLASFVPFLNDWKETEECRHILKDSFSKFLDYYVLSYKEAEEGAEVRFVGSIAYHFRELLQETSEEKGVNMGLIQKQPIAGLETFHKGCSENILNGNTLNGKVLTETTTAMNGKVIEVTPQFRSETTFSATKEK</sequence>
<dbReference type="CDD" id="cd24079">
    <property type="entry name" value="ASKHA_NBD_PG1100-like"/>
    <property type="match status" value="1"/>
</dbReference>
<dbReference type="Gene3D" id="3.30.420.40">
    <property type="match status" value="2"/>
</dbReference>
<dbReference type="RefSeq" id="WP_345371090.1">
    <property type="nucleotide sequence ID" value="NZ_BAABJX010000026.1"/>
</dbReference>
<protein>
    <submittedName>
        <fullName evidence="1">ATPase</fullName>
    </submittedName>
</protein>
<dbReference type="PANTHER" id="PTHR43190:SF3">
    <property type="entry name" value="N-ACETYL-D-GLUCOSAMINE KINASE"/>
    <property type="match status" value="1"/>
</dbReference>
<keyword evidence="2" id="KW-1185">Reference proteome</keyword>
<dbReference type="Proteomes" id="UP001500298">
    <property type="component" value="Unassembled WGS sequence"/>
</dbReference>
<proteinExistence type="predicted"/>
<dbReference type="PANTHER" id="PTHR43190">
    <property type="entry name" value="N-ACETYL-D-GLUCOSAMINE KINASE"/>
    <property type="match status" value="1"/>
</dbReference>
<evidence type="ECO:0000313" key="2">
    <source>
        <dbReference type="Proteomes" id="UP001500298"/>
    </source>
</evidence>
<dbReference type="InterPro" id="IPR043129">
    <property type="entry name" value="ATPase_NBD"/>
</dbReference>
<comment type="caution">
    <text evidence="1">The sequence shown here is derived from an EMBL/GenBank/DDBJ whole genome shotgun (WGS) entry which is preliminary data.</text>
</comment>